<organism evidence="1 2">
    <name type="scientific">Parathielavia appendiculata</name>
    <dbReference type="NCBI Taxonomy" id="2587402"/>
    <lineage>
        <taxon>Eukaryota</taxon>
        <taxon>Fungi</taxon>
        <taxon>Dikarya</taxon>
        <taxon>Ascomycota</taxon>
        <taxon>Pezizomycotina</taxon>
        <taxon>Sordariomycetes</taxon>
        <taxon>Sordariomycetidae</taxon>
        <taxon>Sordariales</taxon>
        <taxon>Chaetomiaceae</taxon>
        <taxon>Parathielavia</taxon>
    </lineage>
</organism>
<gene>
    <name evidence="1" type="ORF">N657DRAFT_631994</name>
</gene>
<reference evidence="1" key="2">
    <citation type="submission" date="2023-05" db="EMBL/GenBank/DDBJ databases">
        <authorList>
            <consortium name="Lawrence Berkeley National Laboratory"/>
            <person name="Steindorff A."/>
            <person name="Hensen N."/>
            <person name="Bonometti L."/>
            <person name="Westerberg I."/>
            <person name="Brannstrom I.O."/>
            <person name="Guillou S."/>
            <person name="Cros-Aarteil S."/>
            <person name="Calhoun S."/>
            <person name="Haridas S."/>
            <person name="Kuo A."/>
            <person name="Mondo S."/>
            <person name="Pangilinan J."/>
            <person name="Riley R."/>
            <person name="Labutti K."/>
            <person name="Andreopoulos B."/>
            <person name="Lipzen A."/>
            <person name="Chen C."/>
            <person name="Yanf M."/>
            <person name="Daum C."/>
            <person name="Ng V."/>
            <person name="Clum A."/>
            <person name="Ohm R."/>
            <person name="Martin F."/>
            <person name="Silar P."/>
            <person name="Natvig D."/>
            <person name="Lalanne C."/>
            <person name="Gautier V."/>
            <person name="Ament-Velasquez S.L."/>
            <person name="Kruys A."/>
            <person name="Hutchinson M.I."/>
            <person name="Powell A.J."/>
            <person name="Barry K."/>
            <person name="Miller A.N."/>
            <person name="Grigoriev I.V."/>
            <person name="Debuchy R."/>
            <person name="Gladieux P."/>
            <person name="Thoren M.H."/>
            <person name="Johannesson H."/>
        </authorList>
    </citation>
    <scope>NUCLEOTIDE SEQUENCE</scope>
    <source>
        <strain evidence="1">CBS 731.68</strain>
    </source>
</reference>
<dbReference type="RefSeq" id="XP_062649556.1">
    <property type="nucleotide sequence ID" value="XM_062791110.1"/>
</dbReference>
<evidence type="ECO:0000313" key="2">
    <source>
        <dbReference type="Proteomes" id="UP001302602"/>
    </source>
</evidence>
<accession>A0AAN6U4G3</accession>
<dbReference type="EMBL" id="MU853225">
    <property type="protein sequence ID" value="KAK4125785.1"/>
    <property type="molecule type" value="Genomic_DNA"/>
</dbReference>
<name>A0AAN6U4G3_9PEZI</name>
<dbReference type="Proteomes" id="UP001302602">
    <property type="component" value="Unassembled WGS sequence"/>
</dbReference>
<comment type="caution">
    <text evidence="1">The sequence shown here is derived from an EMBL/GenBank/DDBJ whole genome shotgun (WGS) entry which is preliminary data.</text>
</comment>
<dbReference type="AlphaFoldDB" id="A0AAN6U4G3"/>
<keyword evidence="2" id="KW-1185">Reference proteome</keyword>
<evidence type="ECO:0000313" key="1">
    <source>
        <dbReference type="EMBL" id="KAK4125785.1"/>
    </source>
</evidence>
<dbReference type="GeneID" id="87827879"/>
<sequence length="823" mass="92273">MSAIFSSLSTAMYHGHHLLDIETAIIATLNILLTTLTINDPDGGRNDNNWNIYYHFFLNQSCHDRLLQQAKKMQALSFSLNMAPERAVWGEEDIQGCHRRLLGQLERHDLQFGRCQVCRTHRIFVAEHVADLFNDFGDMEAFISTLLPGLSLCSPILSSSPQILIWLKDVVAAARAESRTWSNTFRTRRQEYLTLGFFAGDALSLCHALQHRRVTATTVFWYRSRHNTMDPLMLTVDDYGTEGTAPVSFNVIDTSNLLDHLRELNLLLATSPLLKNDAYASLYTETLANREMALHQDFFNELIGGHLHTVSLLLVWPPSSRALGMERLHIHEAELASVLYKLYVDMFPGEALLRIIASSTLRDAKRLSLSSNTRASFVSLLSLVKQRVVTNCDRAMGALLSKIDSNETLLVGMSFNQELYLYMHLLDMYSVDTFIFNDVRGTMSFDAKWVPGRRTQRRPLARTHQGNPQAGTGTFPCYVSFQVPSWILLREPEIALVHFGMQSNSSTANDFVSSLGLELAIFKKTLSDTNHVYITKDLPNRSGLIKVPGFAQDALAWQSPTEEEVQTSITTKPYRQPSLTRRRAKVTSLSPCHFEVMVNQTVLNPGLIWNSTGSIIQDPATNPAPAFTSPIVFPHYSNLSSNGPIIPKGECIFGLIGTVSSSGITVSSQNLNWGGGNDVLIFVESMRLDLARRTIVLVVTRAVLLALGVGYLMELMWPKEDVVGQLVDGEELRLWKEMLPSWVERCGEWKHREGREYGREGKWKAPVSVEAGEDVLCVCGKGVFPMGWKVDARIWETVKGYWVRAATPPLFASALAENMMPDP</sequence>
<reference evidence="1" key="1">
    <citation type="journal article" date="2023" name="Mol. Phylogenet. Evol.">
        <title>Genome-scale phylogeny and comparative genomics of the fungal order Sordariales.</title>
        <authorList>
            <person name="Hensen N."/>
            <person name="Bonometti L."/>
            <person name="Westerberg I."/>
            <person name="Brannstrom I.O."/>
            <person name="Guillou S."/>
            <person name="Cros-Aarteil S."/>
            <person name="Calhoun S."/>
            <person name="Haridas S."/>
            <person name="Kuo A."/>
            <person name="Mondo S."/>
            <person name="Pangilinan J."/>
            <person name="Riley R."/>
            <person name="LaButti K."/>
            <person name="Andreopoulos B."/>
            <person name="Lipzen A."/>
            <person name="Chen C."/>
            <person name="Yan M."/>
            <person name="Daum C."/>
            <person name="Ng V."/>
            <person name="Clum A."/>
            <person name="Steindorff A."/>
            <person name="Ohm R.A."/>
            <person name="Martin F."/>
            <person name="Silar P."/>
            <person name="Natvig D.O."/>
            <person name="Lalanne C."/>
            <person name="Gautier V."/>
            <person name="Ament-Velasquez S.L."/>
            <person name="Kruys A."/>
            <person name="Hutchinson M.I."/>
            <person name="Powell A.J."/>
            <person name="Barry K."/>
            <person name="Miller A.N."/>
            <person name="Grigoriev I.V."/>
            <person name="Debuchy R."/>
            <person name="Gladieux P."/>
            <person name="Hiltunen Thoren M."/>
            <person name="Johannesson H."/>
        </authorList>
    </citation>
    <scope>NUCLEOTIDE SEQUENCE</scope>
    <source>
        <strain evidence="1">CBS 731.68</strain>
    </source>
</reference>
<proteinExistence type="predicted"/>
<protein>
    <submittedName>
        <fullName evidence="1">Uncharacterized protein</fullName>
    </submittedName>
</protein>